<dbReference type="EMBL" id="VBOS01000063">
    <property type="protein sequence ID" value="TMQ58912.1"/>
    <property type="molecule type" value="Genomic_DNA"/>
</dbReference>
<keyword evidence="1" id="KW-0812">Transmembrane</keyword>
<feature type="transmembrane region" description="Helical" evidence="1">
    <location>
        <begin position="170"/>
        <end position="188"/>
    </location>
</feature>
<feature type="transmembrane region" description="Helical" evidence="1">
    <location>
        <begin position="290"/>
        <end position="311"/>
    </location>
</feature>
<gene>
    <name evidence="2" type="ORF">E6K72_02090</name>
</gene>
<keyword evidence="1" id="KW-0472">Membrane</keyword>
<feature type="transmembrane region" description="Helical" evidence="1">
    <location>
        <begin position="266"/>
        <end position="284"/>
    </location>
</feature>
<dbReference type="Proteomes" id="UP000317716">
    <property type="component" value="Unassembled WGS sequence"/>
</dbReference>
<reference evidence="2 3" key="1">
    <citation type="journal article" date="2019" name="Nat. Microbiol.">
        <title>Mediterranean grassland soil C-N compound turnover is dependent on rainfall and depth, and is mediated by genomically divergent microorganisms.</title>
        <authorList>
            <person name="Diamond S."/>
            <person name="Andeer P.F."/>
            <person name="Li Z."/>
            <person name="Crits-Christoph A."/>
            <person name="Burstein D."/>
            <person name="Anantharaman K."/>
            <person name="Lane K.R."/>
            <person name="Thomas B.C."/>
            <person name="Pan C."/>
            <person name="Northen T.R."/>
            <person name="Banfield J.F."/>
        </authorList>
    </citation>
    <scope>NUCLEOTIDE SEQUENCE [LARGE SCALE GENOMIC DNA]</scope>
    <source>
        <strain evidence="2">WS_2</strain>
    </source>
</reference>
<evidence type="ECO:0000313" key="2">
    <source>
        <dbReference type="EMBL" id="TMQ58912.1"/>
    </source>
</evidence>
<feature type="transmembrane region" description="Helical" evidence="1">
    <location>
        <begin position="339"/>
        <end position="360"/>
    </location>
</feature>
<evidence type="ECO:0000313" key="3">
    <source>
        <dbReference type="Proteomes" id="UP000317716"/>
    </source>
</evidence>
<evidence type="ECO:0000256" key="1">
    <source>
        <dbReference type="SAM" id="Phobius"/>
    </source>
</evidence>
<name>A0A538T5J8_UNCEI</name>
<proteinExistence type="predicted"/>
<accession>A0A538T5J8</accession>
<keyword evidence="1" id="KW-1133">Transmembrane helix</keyword>
<comment type="caution">
    <text evidence="2">The sequence shown here is derived from an EMBL/GenBank/DDBJ whole genome shotgun (WGS) entry which is preliminary data.</text>
</comment>
<organism evidence="2 3">
    <name type="scientific">Eiseniibacteriota bacterium</name>
    <dbReference type="NCBI Taxonomy" id="2212470"/>
    <lineage>
        <taxon>Bacteria</taxon>
        <taxon>Candidatus Eiseniibacteriota</taxon>
    </lineage>
</organism>
<dbReference type="AlphaFoldDB" id="A0A538T5J8"/>
<protein>
    <recommendedName>
        <fullName evidence="4">Glycosyltransferase RgtA/B/C/D-like domain-containing protein</fullName>
    </recommendedName>
</protein>
<evidence type="ECO:0008006" key="4">
    <source>
        <dbReference type="Google" id="ProtNLM"/>
    </source>
</evidence>
<feature type="transmembrane region" description="Helical" evidence="1">
    <location>
        <begin position="43"/>
        <end position="64"/>
    </location>
</feature>
<sequence>MACAAFVFRGSLPYFFSSDDFVALARARGFYYTLMRPIGLNAVAYHLVSLLAHASCAGLLFVLLSRRFSAPASTLGALFFGTHPALYTAVYWVTSFGEILSLLFALLCIAWAARPGVLAWTSVPLFTLSLLSKEVTLFLPAALWISPGWLDGRGPFAAAEAGARGRRMRVCIALSVAALAYLALWIWSDAFGIRTQLGPSAAYATGTGRHVLDNAATYIGWTTGMLLPTTRRFEDVAEPDQWPWAAAVFALWLAGFLSARLRASGWLAGGATFALLLAPVLGLRNHTYHYYLYAPLIGAAWCLAALADAAFQPRAAAQPRAGEKRSTGRLAPASGARQAMAWGLTLCAGTLLVSNGALLVRKIENMPFVDERLRADPIVDRARIARRVYDGLSAASLPARAHIVFWSPSSMRYERRLHPEADVIGKETYWERNVRAALQDGLAVRVMFPHVDTVEFQHAYRPVEAGARFALYDPDGTVSVETPARVDSMLRAAAAR</sequence>
<feature type="transmembrane region" description="Helical" evidence="1">
    <location>
        <begin position="85"/>
        <end position="113"/>
    </location>
</feature>